<keyword evidence="3" id="KW-1185">Reference proteome</keyword>
<evidence type="ECO:0000313" key="2">
    <source>
        <dbReference type="EMBL" id="SHO49550.1"/>
    </source>
</evidence>
<dbReference type="AlphaFoldDB" id="A0A1M7YAA5"/>
<dbReference type="InterPro" id="IPR024264">
    <property type="entry name" value="DUF3786"/>
</dbReference>
<organism evidence="2 3">
    <name type="scientific">Desulfopila aestuarii DSM 18488</name>
    <dbReference type="NCBI Taxonomy" id="1121416"/>
    <lineage>
        <taxon>Bacteria</taxon>
        <taxon>Pseudomonadati</taxon>
        <taxon>Thermodesulfobacteriota</taxon>
        <taxon>Desulfobulbia</taxon>
        <taxon>Desulfobulbales</taxon>
        <taxon>Desulfocapsaceae</taxon>
        <taxon>Desulfopila</taxon>
    </lineage>
</organism>
<dbReference type="Proteomes" id="UP000184603">
    <property type="component" value="Unassembled WGS sequence"/>
</dbReference>
<gene>
    <name evidence="2" type="ORF">SAMN02745220_02896</name>
</gene>
<sequence length="201" mass="22797">MEKNRVFEDTYRNYLTEIGNIDYLAKADLLGVERDGDRLIVPFYDRRYLVSAAGIFPVDGGETTTAIRVILSRYVLHCQNVVEMHEDPYKTFRDFSNSSPLISYFTTNTNKTLEQTFAGKLALLVKACRELGGLEQENTSYDCSMLFHALPRIPVVLNFNDKDDMFPASCSILYRASAEDFLDMECLAMTGTLLSGRLIRA</sequence>
<accession>A0A1M7YAA5</accession>
<dbReference type="OrthoDB" id="5418701at2"/>
<evidence type="ECO:0000259" key="1">
    <source>
        <dbReference type="Pfam" id="PF12654"/>
    </source>
</evidence>
<proteinExistence type="predicted"/>
<dbReference type="EMBL" id="FRFE01000014">
    <property type="protein sequence ID" value="SHO49550.1"/>
    <property type="molecule type" value="Genomic_DNA"/>
</dbReference>
<protein>
    <recommendedName>
        <fullName evidence="1">DUF3786 domain-containing protein</fullName>
    </recommendedName>
</protein>
<dbReference type="STRING" id="1121416.SAMN02745220_02896"/>
<dbReference type="RefSeq" id="WP_073614240.1">
    <property type="nucleotide sequence ID" value="NZ_FRFE01000014.1"/>
</dbReference>
<dbReference type="Pfam" id="PF12654">
    <property type="entry name" value="DUF3786"/>
    <property type="match status" value="1"/>
</dbReference>
<feature type="domain" description="DUF3786" evidence="1">
    <location>
        <begin position="26"/>
        <end position="195"/>
    </location>
</feature>
<reference evidence="2 3" key="1">
    <citation type="submission" date="2016-12" db="EMBL/GenBank/DDBJ databases">
        <authorList>
            <person name="Song W.-J."/>
            <person name="Kurnit D.M."/>
        </authorList>
    </citation>
    <scope>NUCLEOTIDE SEQUENCE [LARGE SCALE GENOMIC DNA]</scope>
    <source>
        <strain evidence="2 3">DSM 18488</strain>
    </source>
</reference>
<name>A0A1M7YAA5_9BACT</name>
<evidence type="ECO:0000313" key="3">
    <source>
        <dbReference type="Proteomes" id="UP000184603"/>
    </source>
</evidence>